<dbReference type="EMBL" id="QLNT01000010">
    <property type="protein sequence ID" value="KAF3071684.1"/>
    <property type="molecule type" value="Genomic_DNA"/>
</dbReference>
<keyword evidence="3" id="KW-1185">Reference proteome</keyword>
<proteinExistence type="predicted"/>
<feature type="region of interest" description="Disordered" evidence="1">
    <location>
        <begin position="76"/>
        <end position="107"/>
    </location>
</feature>
<gene>
    <name evidence="2" type="ORF">CFAM422_006554</name>
</gene>
<comment type="caution">
    <text evidence="2">The sequence shown here is derived from an EMBL/GenBank/DDBJ whole genome shotgun (WGS) entry which is preliminary data.</text>
</comment>
<evidence type="ECO:0000313" key="2">
    <source>
        <dbReference type="EMBL" id="KAF3071684.1"/>
    </source>
</evidence>
<name>A0A9P5CDN4_9HYPO</name>
<accession>A0A9P5CDN4</accession>
<organism evidence="2 3">
    <name type="scientific">Trichoderma lentiforme</name>
    <dbReference type="NCBI Taxonomy" id="1567552"/>
    <lineage>
        <taxon>Eukaryota</taxon>
        <taxon>Fungi</taxon>
        <taxon>Dikarya</taxon>
        <taxon>Ascomycota</taxon>
        <taxon>Pezizomycotina</taxon>
        <taxon>Sordariomycetes</taxon>
        <taxon>Hypocreomycetidae</taxon>
        <taxon>Hypocreales</taxon>
        <taxon>Hypocreaceae</taxon>
        <taxon>Trichoderma</taxon>
    </lineage>
</organism>
<dbReference type="AlphaFoldDB" id="A0A9P5CDN4"/>
<sequence length="107" mass="11581">MLLAVIWRQSAGKVPLCGCTMGDLRVFNSLVARDHPGSGFGIYSTANTLIAETARAWNPEPTFKMQKVLGRCRHMRGSSTKTETPKKNTKGEAAPEAVPYVGLSTNT</sequence>
<evidence type="ECO:0000256" key="1">
    <source>
        <dbReference type="SAM" id="MobiDB-lite"/>
    </source>
</evidence>
<evidence type="ECO:0000313" key="3">
    <source>
        <dbReference type="Proteomes" id="UP000801864"/>
    </source>
</evidence>
<dbReference type="Proteomes" id="UP000801864">
    <property type="component" value="Unassembled WGS sequence"/>
</dbReference>
<reference evidence="2 3" key="1">
    <citation type="submission" date="2018-06" db="EMBL/GenBank/DDBJ databases">
        <title>Genome analysis of cellulolytic fungus Trichoderma lentiforme CFAM-422.</title>
        <authorList>
            <person name="Steindorff A.S."/>
            <person name="Formighieri E.F."/>
            <person name="Midorikawa G.E.O."/>
            <person name="Tamietti M.S."/>
            <person name="Ramos E.Z."/>
            <person name="Silva A.S."/>
            <person name="Bon E.P.S."/>
            <person name="Mendes T.D."/>
            <person name="Damaso M.C.T."/>
            <person name="Favaro L.C.L."/>
        </authorList>
    </citation>
    <scope>NUCLEOTIDE SEQUENCE [LARGE SCALE GENOMIC DNA]</scope>
    <source>
        <strain evidence="2 3">CFAM-422</strain>
    </source>
</reference>
<protein>
    <submittedName>
        <fullName evidence="2">Uncharacterized protein</fullName>
    </submittedName>
</protein>